<dbReference type="AlphaFoldDB" id="A0A919PSS6"/>
<reference evidence="1" key="1">
    <citation type="submission" date="2021-01" db="EMBL/GenBank/DDBJ databases">
        <title>Whole genome shotgun sequence of Dactylosporangium siamense NBRC 106093.</title>
        <authorList>
            <person name="Komaki H."/>
            <person name="Tamura T."/>
        </authorList>
    </citation>
    <scope>NUCLEOTIDE SEQUENCE</scope>
    <source>
        <strain evidence="1">NBRC 106093</strain>
    </source>
</reference>
<protein>
    <submittedName>
        <fullName evidence="1">Uncharacterized protein</fullName>
    </submittedName>
</protein>
<keyword evidence="2" id="KW-1185">Reference proteome</keyword>
<proteinExistence type="predicted"/>
<sequence length="116" mass="12795">MTTLLRPRVVVRFDLVDERRPNRFWLVLDRGGSEVGVQPPGFAEDGVVTTDTVSLIRWYAGERSLGMTQRTGRMTVRVPPMVHPRAEPVGSPQPIAGCCQRPEVVGDVVCGPDRSP</sequence>
<organism evidence="1 2">
    <name type="scientific">Dactylosporangium siamense</name>
    <dbReference type="NCBI Taxonomy" id="685454"/>
    <lineage>
        <taxon>Bacteria</taxon>
        <taxon>Bacillati</taxon>
        <taxon>Actinomycetota</taxon>
        <taxon>Actinomycetes</taxon>
        <taxon>Micromonosporales</taxon>
        <taxon>Micromonosporaceae</taxon>
        <taxon>Dactylosporangium</taxon>
    </lineage>
</organism>
<dbReference type="Proteomes" id="UP000660611">
    <property type="component" value="Unassembled WGS sequence"/>
</dbReference>
<comment type="caution">
    <text evidence="1">The sequence shown here is derived from an EMBL/GenBank/DDBJ whole genome shotgun (WGS) entry which is preliminary data.</text>
</comment>
<name>A0A919PSS6_9ACTN</name>
<dbReference type="EMBL" id="BONQ01000087">
    <property type="protein sequence ID" value="GIG47780.1"/>
    <property type="molecule type" value="Genomic_DNA"/>
</dbReference>
<dbReference type="RefSeq" id="WP_203849500.1">
    <property type="nucleotide sequence ID" value="NZ_BAAAVW010000019.1"/>
</dbReference>
<evidence type="ECO:0000313" key="1">
    <source>
        <dbReference type="EMBL" id="GIG47780.1"/>
    </source>
</evidence>
<accession>A0A919PSS6</accession>
<evidence type="ECO:0000313" key="2">
    <source>
        <dbReference type="Proteomes" id="UP000660611"/>
    </source>
</evidence>
<gene>
    <name evidence="1" type="ORF">Dsi01nite_058210</name>
</gene>